<dbReference type="AlphaFoldDB" id="A8RYZ3"/>
<accession>A8RYZ3</accession>
<dbReference type="Proteomes" id="UP000005396">
    <property type="component" value="Unassembled WGS sequence"/>
</dbReference>
<reference evidence="2 3" key="1">
    <citation type="submission" date="2007-08" db="EMBL/GenBank/DDBJ databases">
        <authorList>
            <person name="Fulton L."/>
            <person name="Clifton S."/>
            <person name="Fulton B."/>
            <person name="Xu J."/>
            <person name="Minx P."/>
            <person name="Pepin K.H."/>
            <person name="Johnson M."/>
            <person name="Thiruvilangam P."/>
            <person name="Bhonagiri V."/>
            <person name="Nash W.E."/>
            <person name="Mardis E.R."/>
            <person name="Wilson R.K."/>
        </authorList>
    </citation>
    <scope>NUCLEOTIDE SEQUENCE [LARGE SCALE GENOMIC DNA]</scope>
    <source>
        <strain evidence="3">ATCC BAA-613 / DSM 15670 / CCUG 46953 / JCM 12243 / WAL 16351</strain>
    </source>
</reference>
<evidence type="ECO:0000313" key="2">
    <source>
        <dbReference type="EMBL" id="EDP14729.1"/>
    </source>
</evidence>
<evidence type="ECO:0000256" key="1">
    <source>
        <dbReference type="SAM" id="MobiDB-lite"/>
    </source>
</evidence>
<feature type="compositionally biased region" description="Basic and acidic residues" evidence="1">
    <location>
        <begin position="1"/>
        <end position="14"/>
    </location>
</feature>
<dbReference type="HOGENOM" id="CLU_3116293_0_0_9"/>
<gene>
    <name evidence="2" type="ORF">CLOBOL_05272</name>
</gene>
<comment type="caution">
    <text evidence="2">The sequence shown here is derived from an EMBL/GenBank/DDBJ whole genome shotgun (WGS) entry which is preliminary data.</text>
</comment>
<sequence>MHVRDGTEQTETKQCRTHFLKRLRRNKQQRQTGKRIKDKFRKNRKEARDE</sequence>
<evidence type="ECO:0000313" key="3">
    <source>
        <dbReference type="Proteomes" id="UP000005396"/>
    </source>
</evidence>
<name>A8RYZ3_ENTBW</name>
<dbReference type="EMBL" id="ABCC02000039">
    <property type="protein sequence ID" value="EDP14729.1"/>
    <property type="molecule type" value="Genomic_DNA"/>
</dbReference>
<dbReference type="PaxDb" id="411902-CLOBOL_05272"/>
<feature type="region of interest" description="Disordered" evidence="1">
    <location>
        <begin position="1"/>
        <end position="50"/>
    </location>
</feature>
<reference evidence="2 3" key="2">
    <citation type="submission" date="2007-09" db="EMBL/GenBank/DDBJ databases">
        <title>Draft genome sequence of Clostridium bolteae (ATCC BAA-613).</title>
        <authorList>
            <person name="Sudarsanam P."/>
            <person name="Ley R."/>
            <person name="Guruge J."/>
            <person name="Turnbaugh P.J."/>
            <person name="Mahowald M."/>
            <person name="Liep D."/>
            <person name="Gordon J."/>
        </authorList>
    </citation>
    <scope>NUCLEOTIDE SEQUENCE [LARGE SCALE GENOMIC DNA]</scope>
    <source>
        <strain evidence="3">ATCC BAA-613 / DSM 15670 / CCUG 46953 / JCM 12243 / WAL 16351</strain>
    </source>
</reference>
<proteinExistence type="predicted"/>
<protein>
    <submittedName>
        <fullName evidence="2">Uncharacterized protein</fullName>
    </submittedName>
</protein>
<feature type="compositionally biased region" description="Basic residues" evidence="1">
    <location>
        <begin position="15"/>
        <end position="50"/>
    </location>
</feature>
<organism evidence="2 3">
    <name type="scientific">Enterocloster bolteae (strain ATCC BAA-613 / DSM 15670 / CCUG 46953 / JCM 12243 / WAL 16351)</name>
    <name type="common">Clostridium bolteae</name>
    <dbReference type="NCBI Taxonomy" id="411902"/>
    <lineage>
        <taxon>Bacteria</taxon>
        <taxon>Bacillati</taxon>
        <taxon>Bacillota</taxon>
        <taxon>Clostridia</taxon>
        <taxon>Lachnospirales</taxon>
        <taxon>Lachnospiraceae</taxon>
        <taxon>Enterocloster</taxon>
    </lineage>
</organism>